<feature type="transmembrane region" description="Helical" evidence="2">
    <location>
        <begin position="25"/>
        <end position="44"/>
    </location>
</feature>
<proteinExistence type="predicted"/>
<evidence type="ECO:0000313" key="3">
    <source>
        <dbReference type="EMBL" id="GAH06054.1"/>
    </source>
</evidence>
<feature type="non-terminal residue" evidence="3">
    <location>
        <position position="1"/>
    </location>
</feature>
<sequence length="87" mass="9530">APRGIASILYIFIVLESESLPGLQLIYSVVMITVLFSIFAHGITASPLSNRYGSGIEAVDKKQILTPETEDVPEMPLRNSDQPQIKT</sequence>
<evidence type="ECO:0000256" key="1">
    <source>
        <dbReference type="SAM" id="MobiDB-lite"/>
    </source>
</evidence>
<reference evidence="3" key="1">
    <citation type="journal article" date="2014" name="Front. Microbiol.">
        <title>High frequency of phylogenetically diverse reductive dehalogenase-homologous genes in deep subseafloor sedimentary metagenomes.</title>
        <authorList>
            <person name="Kawai M."/>
            <person name="Futagami T."/>
            <person name="Toyoda A."/>
            <person name="Takaki Y."/>
            <person name="Nishi S."/>
            <person name="Hori S."/>
            <person name="Arai W."/>
            <person name="Tsubouchi T."/>
            <person name="Morono Y."/>
            <person name="Uchiyama I."/>
            <person name="Ito T."/>
            <person name="Fujiyama A."/>
            <person name="Inagaki F."/>
            <person name="Takami H."/>
        </authorList>
    </citation>
    <scope>NUCLEOTIDE SEQUENCE</scope>
    <source>
        <strain evidence="3">Expedition CK06-06</strain>
    </source>
</reference>
<keyword evidence="2" id="KW-0472">Membrane</keyword>
<organism evidence="3">
    <name type="scientific">marine sediment metagenome</name>
    <dbReference type="NCBI Taxonomy" id="412755"/>
    <lineage>
        <taxon>unclassified sequences</taxon>
        <taxon>metagenomes</taxon>
        <taxon>ecological metagenomes</taxon>
    </lineage>
</organism>
<name>X1DM36_9ZZZZ</name>
<comment type="caution">
    <text evidence="3">The sequence shown here is derived from an EMBL/GenBank/DDBJ whole genome shotgun (WGS) entry which is preliminary data.</text>
</comment>
<gene>
    <name evidence="3" type="ORF">S01H4_63874</name>
</gene>
<keyword evidence="2" id="KW-1133">Transmembrane helix</keyword>
<dbReference type="AlphaFoldDB" id="X1DM36"/>
<evidence type="ECO:0000256" key="2">
    <source>
        <dbReference type="SAM" id="Phobius"/>
    </source>
</evidence>
<dbReference type="EMBL" id="BART01038555">
    <property type="protein sequence ID" value="GAH06054.1"/>
    <property type="molecule type" value="Genomic_DNA"/>
</dbReference>
<evidence type="ECO:0008006" key="4">
    <source>
        <dbReference type="Google" id="ProtNLM"/>
    </source>
</evidence>
<accession>X1DM36</accession>
<protein>
    <recommendedName>
        <fullName evidence="4">Cation/H+ exchanger domain-containing protein</fullName>
    </recommendedName>
</protein>
<keyword evidence="2" id="KW-0812">Transmembrane</keyword>
<feature type="region of interest" description="Disordered" evidence="1">
    <location>
        <begin position="66"/>
        <end position="87"/>
    </location>
</feature>